<dbReference type="HOGENOM" id="CLU_769177_0_0_6"/>
<evidence type="ECO:0000313" key="1">
    <source>
        <dbReference type="EMBL" id="ETF06815.1"/>
    </source>
</evidence>
<dbReference type="Proteomes" id="UP000024771">
    <property type="component" value="Chromosome"/>
</dbReference>
<accession>V8R5H3</accession>
<comment type="caution">
    <text evidence="1">The sequence shown here is derived from an EMBL/GenBank/DDBJ whole genome shotgun (WGS) entry which is preliminary data.</text>
</comment>
<gene>
    <name evidence="1" type="ORF">PMO01_18365</name>
</gene>
<dbReference type="AlphaFoldDB" id="V8R5H3"/>
<reference evidence="1" key="1">
    <citation type="journal article" date="2014" name="Genome Announc.">
        <title>Draft Genome Sequence of Pseudomonas moraviensis R28-S.</title>
        <authorList>
            <person name="Hunter S.S."/>
            <person name="Yano H."/>
            <person name="Loftie-Eaton W."/>
            <person name="Hughes J."/>
            <person name="De Gelder L."/>
            <person name="Stragier P."/>
            <person name="De Vos P."/>
            <person name="Settles M.L."/>
            <person name="Top E.M."/>
        </authorList>
    </citation>
    <scope>NUCLEOTIDE SEQUENCE [LARGE SCALE GENOMIC DNA]</scope>
    <source>
        <strain evidence="1">R28-S</strain>
    </source>
</reference>
<dbReference type="RefSeq" id="WP_024013707.1">
    <property type="nucleotide sequence ID" value="NZ_CM002330.1"/>
</dbReference>
<proteinExistence type="predicted"/>
<protein>
    <submittedName>
        <fullName evidence="1">Uncharacterized protein</fullName>
    </submittedName>
</protein>
<name>V8R5H3_9PSED</name>
<dbReference type="PATRIC" id="fig|1395516.4.peg.3727"/>
<organism evidence="1">
    <name type="scientific">Pseudomonas moraviensis R28-S</name>
    <dbReference type="NCBI Taxonomy" id="1395516"/>
    <lineage>
        <taxon>Bacteria</taxon>
        <taxon>Pseudomonadati</taxon>
        <taxon>Pseudomonadota</taxon>
        <taxon>Gammaproteobacteria</taxon>
        <taxon>Pseudomonadales</taxon>
        <taxon>Pseudomonadaceae</taxon>
        <taxon>Pseudomonas</taxon>
    </lineage>
</organism>
<sequence length="360" mass="41177">MRNTEYKYKVTNAKSGDLFFEFEGTRLDFAKFYTAENDSIVDVGYPDDIIADYRNGIINDQFDEDRIPAVEAIIERLNAFDKDDVVIIGSGYESALITNSLDDIDQDFRIDEKSLKNLSVLSIESLGYTIEATSQRDGWSRLYLVEDGNRVGQVDFRSNNESIENVRAKLRGDKEFNQNSYLAVGIETLHATALAHTMAHDRISPEKITALVNSLPSHAKKEYENKLDGMGGKAESVVIPEAEHFYLIHAKQFSRGEPVLFTNEFVGTERAFKEYLDDYKPQVLKIELFQPEFVKPHREIEKIIVAYKNNTGNKEQMLETVKGFDEKALVRLEDRLKDEGIDQKKFENDLNGKQSNKLKM</sequence>
<dbReference type="EMBL" id="AYMZ01000008">
    <property type="protein sequence ID" value="ETF06815.1"/>
    <property type="molecule type" value="Genomic_DNA"/>
</dbReference>